<name>A0AAV7SW08_PLEWA</name>
<accession>A0AAV7SW08</accession>
<protein>
    <submittedName>
        <fullName evidence="2">Uncharacterized protein</fullName>
    </submittedName>
</protein>
<dbReference type="Proteomes" id="UP001066276">
    <property type="component" value="Chromosome 4_1"/>
</dbReference>
<dbReference type="AlphaFoldDB" id="A0AAV7SW08"/>
<dbReference type="EMBL" id="JANPWB010000007">
    <property type="protein sequence ID" value="KAJ1168143.1"/>
    <property type="molecule type" value="Genomic_DNA"/>
</dbReference>
<evidence type="ECO:0000256" key="1">
    <source>
        <dbReference type="SAM" id="MobiDB-lite"/>
    </source>
</evidence>
<feature type="compositionally biased region" description="Low complexity" evidence="1">
    <location>
        <begin position="80"/>
        <end position="89"/>
    </location>
</feature>
<reference evidence="2" key="1">
    <citation type="journal article" date="2022" name="bioRxiv">
        <title>Sequencing and chromosome-scale assembly of the giantPleurodeles waltlgenome.</title>
        <authorList>
            <person name="Brown T."/>
            <person name="Elewa A."/>
            <person name="Iarovenko S."/>
            <person name="Subramanian E."/>
            <person name="Araus A.J."/>
            <person name="Petzold A."/>
            <person name="Susuki M."/>
            <person name="Suzuki K.-i.T."/>
            <person name="Hayashi T."/>
            <person name="Toyoda A."/>
            <person name="Oliveira C."/>
            <person name="Osipova E."/>
            <person name="Leigh N.D."/>
            <person name="Simon A."/>
            <person name="Yun M.H."/>
        </authorList>
    </citation>
    <scope>NUCLEOTIDE SEQUENCE</scope>
    <source>
        <strain evidence="2">20211129_DDA</strain>
        <tissue evidence="2">Liver</tissue>
    </source>
</reference>
<proteinExistence type="predicted"/>
<feature type="region of interest" description="Disordered" evidence="1">
    <location>
        <begin position="70"/>
        <end position="92"/>
    </location>
</feature>
<comment type="caution">
    <text evidence="2">The sequence shown here is derived from an EMBL/GenBank/DDBJ whole genome shotgun (WGS) entry which is preliminary data.</text>
</comment>
<gene>
    <name evidence="2" type="ORF">NDU88_000092</name>
</gene>
<evidence type="ECO:0000313" key="3">
    <source>
        <dbReference type="Proteomes" id="UP001066276"/>
    </source>
</evidence>
<feature type="region of interest" description="Disordered" evidence="1">
    <location>
        <begin position="15"/>
        <end position="38"/>
    </location>
</feature>
<evidence type="ECO:0000313" key="2">
    <source>
        <dbReference type="EMBL" id="KAJ1168143.1"/>
    </source>
</evidence>
<keyword evidence="3" id="KW-1185">Reference proteome</keyword>
<sequence>MPVSAPALLTLTSSSVQIPPSSSAGNWRTDSLPGYRSSGRGDAALRLAGITSGSAAAESASAADAGKFRSSLSVGSLPGQRRQSQQQQRMLGSSALACKAGVPVLSPRKKRGTDFKNCVNQTERWGELLRQQSELKESLL</sequence>
<organism evidence="2 3">
    <name type="scientific">Pleurodeles waltl</name>
    <name type="common">Iberian ribbed newt</name>
    <dbReference type="NCBI Taxonomy" id="8319"/>
    <lineage>
        <taxon>Eukaryota</taxon>
        <taxon>Metazoa</taxon>
        <taxon>Chordata</taxon>
        <taxon>Craniata</taxon>
        <taxon>Vertebrata</taxon>
        <taxon>Euteleostomi</taxon>
        <taxon>Amphibia</taxon>
        <taxon>Batrachia</taxon>
        <taxon>Caudata</taxon>
        <taxon>Salamandroidea</taxon>
        <taxon>Salamandridae</taxon>
        <taxon>Pleurodelinae</taxon>
        <taxon>Pleurodeles</taxon>
    </lineage>
</organism>